<dbReference type="InterPro" id="IPR033803">
    <property type="entry name" value="CBD-like_Golvesin-Xly"/>
</dbReference>
<dbReference type="EC" id="4.2.2.12" evidence="7"/>
<comment type="caution">
    <text evidence="7">The sequence shown here is derived from an EMBL/GenBank/DDBJ whole genome shotgun (WGS) entry which is preliminary data.</text>
</comment>
<dbReference type="Pfam" id="PF25275">
    <property type="entry name" value="Golvesin_C"/>
    <property type="match status" value="1"/>
</dbReference>
<evidence type="ECO:0000313" key="8">
    <source>
        <dbReference type="Proteomes" id="UP000315010"/>
    </source>
</evidence>
<dbReference type="PANTHER" id="PTHR43498:SF1">
    <property type="entry name" value="COB--COM HETERODISULFIDE REDUCTASE IRON-SULFUR SUBUNIT A"/>
    <property type="match status" value="1"/>
</dbReference>
<accession>A0A5C5ZD53</accession>
<evidence type="ECO:0000256" key="3">
    <source>
        <dbReference type="ARBA" id="ARBA00023002"/>
    </source>
</evidence>
<keyword evidence="1" id="KW-0004">4Fe-4S</keyword>
<evidence type="ECO:0000256" key="2">
    <source>
        <dbReference type="ARBA" id="ARBA00022723"/>
    </source>
</evidence>
<dbReference type="EMBL" id="SJPJ01000001">
    <property type="protein sequence ID" value="TWT85116.1"/>
    <property type="molecule type" value="Genomic_DNA"/>
</dbReference>
<evidence type="ECO:0000259" key="6">
    <source>
        <dbReference type="Pfam" id="PF25275"/>
    </source>
</evidence>
<keyword evidence="8" id="KW-1185">Reference proteome</keyword>
<gene>
    <name evidence="7" type="primary">xly_3</name>
    <name evidence="7" type="ORF">CA13_65980</name>
</gene>
<dbReference type="PANTHER" id="PTHR43498">
    <property type="entry name" value="FERREDOXIN:COB-COM HETERODISULFIDE REDUCTASE SUBUNIT A"/>
    <property type="match status" value="1"/>
</dbReference>
<dbReference type="GO" id="GO:0047492">
    <property type="term" value="F:xanthan lyase activity"/>
    <property type="evidence" value="ECO:0007669"/>
    <property type="project" value="UniProtKB-EC"/>
</dbReference>
<evidence type="ECO:0000256" key="4">
    <source>
        <dbReference type="ARBA" id="ARBA00023004"/>
    </source>
</evidence>
<evidence type="ECO:0000256" key="5">
    <source>
        <dbReference type="ARBA" id="ARBA00023014"/>
    </source>
</evidence>
<proteinExistence type="predicted"/>
<sequence>MFLRTKCGRRSRFETLEARCLLSANPPVVFSDEFVLSYGGEPQDVHGEWLVSEDAKSLNLSGNVWKAIPLTYNITPDTVLEFDFQGNSQGDLHGVGVDTDLELDRTDHWFALYGTQANFGNRDFKNYSGEGTQRFVIPIGQYVQGFQHYLTFGNDHDVGDPTAESLFSNVRVYERGIPLGDYPVFPYGSAKQDVNGDYTIDDTSRSIHMIGNTWKAIPYNYIVTPETVIEFDFAAPTEGDLHGIGIDTDLQLSRTDHWFTLFGTQANFGNRDFNLYGGEGSQNIVVPIGEYYQGQMNYLTFGNDHDVTEPNAESVFSNIRVYERGLNFDHHDVLPYGIPNQDISGDYAIFDESRSIELSGNTWKAIPHDYVVTRDTVIEFDFDAPTEGELQGIGIDTDLQLSNTDLWFKLAGTQKIFGNRDFEHHGGNGSEHFVIPIGEYFEGPIAYLTFGNDHDVISPTAISRFSNLKVYELTDTHRQRQFGYDIVIYGGTPAGVVAAVQAARLGRSVVLVAPSGHVGGMTSSGLGAVDTGKRETIGGIAREFFQRVKTYYDDPASWVFEQFEDYEHYTAEDDVMWKLEPHIAAQVFDDMLDEHFVPTIFKECLERGSGVTIANGGIRSITMESGQTFSGHAFIDATYEGDLMASAGTSYTVGREGVEVYGESLAGAQVRAVPSSVQSTFPVDPFVTPGDSASGLLPGVHLSSVPTEGQGDHRIQAYNFRLTLTDNPENAVPVVKPANYDETLYELLFRYYEAGNTEIPISFHPLPNGKTDSNSFSVFSTDFVGRNNDYPEANYQQREQIVQAHLDYQQGLLWTLTHHPRIPQSIRDEMAKWGLAADEFSDNNYWPYQLYVREARRMTSDYVMTQFDIGRVRVASDSIGLGSYPADSHVTQRFVDQNGNVQSEGGFYMPLGGAFAISYRSIIPSDDEANNLLVPVAISASHVAFGAIRMEPVFMIMGQSAATAAVHAIDSKIAVQDIDYHLLRAQLIADGQRLDIPSDLLPRSVILSSDFDGVTIDDTQAQFDGTAQWSVGSWPFVDYGYHHDLNTDKGDWAATYNASLETGQYEVRLYFPATRNRASNVPVTIVHADGTTQVIVNQRVTTSTGYVTLGAFEFNSDLAASVIISNFGTDGYVIADAVQFLLVC</sequence>
<reference evidence="7 8" key="1">
    <citation type="submission" date="2019-02" db="EMBL/GenBank/DDBJ databases">
        <title>Deep-cultivation of Planctomycetes and their phenomic and genomic characterization uncovers novel biology.</title>
        <authorList>
            <person name="Wiegand S."/>
            <person name="Jogler M."/>
            <person name="Boedeker C."/>
            <person name="Pinto D."/>
            <person name="Vollmers J."/>
            <person name="Rivas-Marin E."/>
            <person name="Kohn T."/>
            <person name="Peeters S.H."/>
            <person name="Heuer A."/>
            <person name="Rast P."/>
            <person name="Oberbeckmann S."/>
            <person name="Bunk B."/>
            <person name="Jeske O."/>
            <person name="Meyerdierks A."/>
            <person name="Storesund J.E."/>
            <person name="Kallscheuer N."/>
            <person name="Luecker S."/>
            <person name="Lage O.M."/>
            <person name="Pohl T."/>
            <person name="Merkel B.J."/>
            <person name="Hornburger P."/>
            <person name="Mueller R.-W."/>
            <person name="Bruemmer F."/>
            <person name="Labrenz M."/>
            <person name="Spormann A.M."/>
            <person name="Op Den Camp H."/>
            <person name="Overmann J."/>
            <person name="Amann R."/>
            <person name="Jetten M.S.M."/>
            <person name="Mascher T."/>
            <person name="Medema M.H."/>
            <person name="Devos D.P."/>
            <person name="Kaster A.-K."/>
            <person name="Ovreas L."/>
            <person name="Rohde M."/>
            <person name="Galperin M.Y."/>
            <person name="Jogler C."/>
        </authorList>
    </citation>
    <scope>NUCLEOTIDE SEQUENCE [LARGE SCALE GENOMIC DNA]</scope>
    <source>
        <strain evidence="7 8">CA13</strain>
    </source>
</reference>
<dbReference type="AlphaFoldDB" id="A0A5C5ZD53"/>
<name>A0A5C5ZD53_9BACT</name>
<dbReference type="Proteomes" id="UP000315010">
    <property type="component" value="Unassembled WGS sequence"/>
</dbReference>
<keyword evidence="5" id="KW-0411">Iron-sulfur</keyword>
<dbReference type="InterPro" id="IPR039650">
    <property type="entry name" value="HdrA-like"/>
</dbReference>
<dbReference type="InterPro" id="IPR036188">
    <property type="entry name" value="FAD/NAD-bd_sf"/>
</dbReference>
<protein>
    <submittedName>
        <fullName evidence="7">Xanthan lyase</fullName>
        <ecNumber evidence="7">4.2.2.12</ecNumber>
    </submittedName>
</protein>
<dbReference type="Pfam" id="PF12831">
    <property type="entry name" value="FAD_oxidored"/>
    <property type="match status" value="1"/>
</dbReference>
<dbReference type="GO" id="GO:0051539">
    <property type="term" value="F:4 iron, 4 sulfur cluster binding"/>
    <property type="evidence" value="ECO:0007669"/>
    <property type="project" value="UniProtKB-KW"/>
</dbReference>
<dbReference type="SUPFAM" id="SSF51905">
    <property type="entry name" value="FAD/NAD(P)-binding domain"/>
    <property type="match status" value="1"/>
</dbReference>
<evidence type="ECO:0000313" key="7">
    <source>
        <dbReference type="EMBL" id="TWT85116.1"/>
    </source>
</evidence>
<organism evidence="7 8">
    <name type="scientific">Novipirellula herctigrandis</name>
    <dbReference type="NCBI Taxonomy" id="2527986"/>
    <lineage>
        <taxon>Bacteria</taxon>
        <taxon>Pseudomonadati</taxon>
        <taxon>Planctomycetota</taxon>
        <taxon>Planctomycetia</taxon>
        <taxon>Pirellulales</taxon>
        <taxon>Pirellulaceae</taxon>
        <taxon>Novipirellula</taxon>
    </lineage>
</organism>
<evidence type="ECO:0000256" key="1">
    <source>
        <dbReference type="ARBA" id="ARBA00022485"/>
    </source>
</evidence>
<dbReference type="Gene3D" id="3.50.50.60">
    <property type="entry name" value="FAD/NAD(P)-binding domain"/>
    <property type="match status" value="1"/>
</dbReference>
<keyword evidence="7" id="KW-0456">Lyase</keyword>
<keyword evidence="3" id="KW-0560">Oxidoreductase</keyword>
<feature type="domain" description="Golvesin/Xly CBD-like" evidence="6">
    <location>
        <begin position="1015"/>
        <end position="1140"/>
    </location>
</feature>
<dbReference type="GO" id="GO:0016491">
    <property type="term" value="F:oxidoreductase activity"/>
    <property type="evidence" value="ECO:0007669"/>
    <property type="project" value="UniProtKB-KW"/>
</dbReference>
<dbReference type="GO" id="GO:0046872">
    <property type="term" value="F:metal ion binding"/>
    <property type="evidence" value="ECO:0007669"/>
    <property type="project" value="UniProtKB-KW"/>
</dbReference>
<keyword evidence="2" id="KW-0479">Metal-binding</keyword>
<keyword evidence="4" id="KW-0408">Iron</keyword>